<proteinExistence type="predicted"/>
<dbReference type="EMBL" id="CAXLJL010000634">
    <property type="protein sequence ID" value="CAL5139747.1"/>
    <property type="molecule type" value="Genomic_DNA"/>
</dbReference>
<gene>
    <name evidence="1" type="ORF">CDAUBV1_LOCUS14943</name>
</gene>
<accession>A0AAV2TWK2</accession>
<evidence type="ECO:0000313" key="2">
    <source>
        <dbReference type="Proteomes" id="UP001497525"/>
    </source>
</evidence>
<dbReference type="AlphaFoldDB" id="A0AAV2TWK2"/>
<sequence length="344" mass="39321">MDRKGNLDTDVINTGVQTAFEQWSKVKSSKRIKISALYMRDANDTIFSQIVLYLHKRSALLLAPELTKQDGGKSLEMQLNNFLPHKLTGRVSFKFSVLDFVGPVIFPAKAAANALENSTSMGTIPSERIKSLIKDILLKTQLFEPYEIKNISDCTIRNIDDHSKKSVVARTQVYFGLHSESLSTPKERFQFVRLVNRWFNEALKEESSPRFKNVNVQVFELLGPIKRSGRFPDETVKSNLTQWKEYSKPLREMIRLTLIRGRICRGSEVKEIAVTEVYKKPSVFRGVKIARSLVYLSSQASVFQNNAEVTEKFKRLFNKALKYGTELTYRSVNVQEIELLNPAS</sequence>
<protein>
    <submittedName>
        <fullName evidence="1">Uncharacterized protein</fullName>
    </submittedName>
</protein>
<reference evidence="1" key="1">
    <citation type="submission" date="2024-06" db="EMBL/GenBank/DDBJ databases">
        <authorList>
            <person name="Liu X."/>
            <person name="Lenzi L."/>
            <person name="Haldenby T S."/>
            <person name="Uol C."/>
        </authorList>
    </citation>
    <scope>NUCLEOTIDE SEQUENCE</scope>
</reference>
<comment type="caution">
    <text evidence="1">The sequence shown here is derived from an EMBL/GenBank/DDBJ whole genome shotgun (WGS) entry which is preliminary data.</text>
</comment>
<dbReference type="Proteomes" id="UP001497525">
    <property type="component" value="Unassembled WGS sequence"/>
</dbReference>
<evidence type="ECO:0000313" key="1">
    <source>
        <dbReference type="EMBL" id="CAL5139747.1"/>
    </source>
</evidence>
<organism evidence="1 2">
    <name type="scientific">Calicophoron daubneyi</name>
    <name type="common">Rumen fluke</name>
    <name type="synonym">Paramphistomum daubneyi</name>
    <dbReference type="NCBI Taxonomy" id="300641"/>
    <lineage>
        <taxon>Eukaryota</taxon>
        <taxon>Metazoa</taxon>
        <taxon>Spiralia</taxon>
        <taxon>Lophotrochozoa</taxon>
        <taxon>Platyhelminthes</taxon>
        <taxon>Trematoda</taxon>
        <taxon>Digenea</taxon>
        <taxon>Plagiorchiida</taxon>
        <taxon>Pronocephalata</taxon>
        <taxon>Paramphistomoidea</taxon>
        <taxon>Paramphistomidae</taxon>
        <taxon>Calicophoron</taxon>
    </lineage>
</organism>
<name>A0AAV2TWK2_CALDB</name>